<keyword evidence="3" id="KW-0732">Signal</keyword>
<dbReference type="PANTHER" id="PTHR47976:SF115">
    <property type="entry name" value="RECEPTOR-LIKE SERINE_THREONINE-PROTEIN KINASE"/>
    <property type="match status" value="1"/>
</dbReference>
<dbReference type="Pfam" id="PF00069">
    <property type="entry name" value="Pkinase"/>
    <property type="match status" value="1"/>
</dbReference>
<feature type="domain" description="Protein kinase" evidence="8">
    <location>
        <begin position="704"/>
        <end position="983"/>
    </location>
</feature>
<keyword evidence="11" id="KW-1185">Reference proteome</keyword>
<dbReference type="PROSITE" id="PS50927">
    <property type="entry name" value="BULB_LECTIN"/>
    <property type="match status" value="1"/>
</dbReference>
<evidence type="ECO:0000256" key="5">
    <source>
        <dbReference type="ARBA" id="ARBA00022840"/>
    </source>
</evidence>
<keyword evidence="4" id="KW-0547">Nucleotide-binding</keyword>
<dbReference type="InterPro" id="IPR008271">
    <property type="entry name" value="Ser/Thr_kinase_AS"/>
</dbReference>
<keyword evidence="7" id="KW-0472">Membrane</keyword>
<dbReference type="Gene3D" id="2.90.10.10">
    <property type="entry name" value="Bulb-type lectin domain"/>
    <property type="match status" value="1"/>
</dbReference>
<feature type="transmembrane region" description="Helical" evidence="7">
    <location>
        <begin position="621"/>
        <end position="644"/>
    </location>
</feature>
<evidence type="ECO:0000313" key="10">
    <source>
        <dbReference type="EMBL" id="KAL3700746.1"/>
    </source>
</evidence>
<dbReference type="InterPro" id="IPR051343">
    <property type="entry name" value="G-type_lectin_kinases/EP1-like"/>
</dbReference>
<keyword evidence="1" id="KW-0245">EGF-like domain</keyword>
<dbReference type="PROSITE" id="PS50011">
    <property type="entry name" value="PROTEIN_KINASE_DOM"/>
    <property type="match status" value="1"/>
</dbReference>
<dbReference type="Gene3D" id="3.30.200.20">
    <property type="entry name" value="Phosphorylase Kinase, domain 1"/>
    <property type="match status" value="1"/>
</dbReference>
<dbReference type="GO" id="GO:0016740">
    <property type="term" value="F:transferase activity"/>
    <property type="evidence" value="ECO:0007669"/>
    <property type="project" value="UniProtKB-KW"/>
</dbReference>
<dbReference type="Proteomes" id="UP001633002">
    <property type="component" value="Unassembled WGS sequence"/>
</dbReference>
<proteinExistence type="predicted"/>
<dbReference type="AlphaFoldDB" id="A0ABD3IB61"/>
<evidence type="ECO:0000259" key="8">
    <source>
        <dbReference type="PROSITE" id="PS50011"/>
    </source>
</evidence>
<evidence type="ECO:0000256" key="4">
    <source>
        <dbReference type="ARBA" id="ARBA00022741"/>
    </source>
</evidence>
<dbReference type="InterPro" id="IPR001480">
    <property type="entry name" value="Bulb-type_lectin_dom"/>
</dbReference>
<evidence type="ECO:0000256" key="3">
    <source>
        <dbReference type="ARBA" id="ARBA00022729"/>
    </source>
</evidence>
<accession>A0ABD3IB61</accession>
<dbReference type="SUPFAM" id="SSF56112">
    <property type="entry name" value="Protein kinase-like (PK-like)"/>
    <property type="match status" value="1"/>
</dbReference>
<dbReference type="EMBL" id="JBJQOH010000001">
    <property type="protein sequence ID" value="KAL3700746.1"/>
    <property type="molecule type" value="Genomic_DNA"/>
</dbReference>
<dbReference type="InterPro" id="IPR036426">
    <property type="entry name" value="Bulb-type_lectin_dom_sf"/>
</dbReference>
<organism evidence="10 11">
    <name type="scientific">Riccia sorocarpa</name>
    <dbReference type="NCBI Taxonomy" id="122646"/>
    <lineage>
        <taxon>Eukaryota</taxon>
        <taxon>Viridiplantae</taxon>
        <taxon>Streptophyta</taxon>
        <taxon>Embryophyta</taxon>
        <taxon>Marchantiophyta</taxon>
        <taxon>Marchantiopsida</taxon>
        <taxon>Marchantiidae</taxon>
        <taxon>Marchantiales</taxon>
        <taxon>Ricciaceae</taxon>
        <taxon>Riccia</taxon>
    </lineage>
</organism>
<dbReference type="SMART" id="SM00108">
    <property type="entry name" value="B_lectin"/>
    <property type="match status" value="1"/>
</dbReference>
<evidence type="ECO:0000256" key="7">
    <source>
        <dbReference type="SAM" id="Phobius"/>
    </source>
</evidence>
<dbReference type="GO" id="GO:0005524">
    <property type="term" value="F:ATP binding"/>
    <property type="evidence" value="ECO:0007669"/>
    <property type="project" value="UniProtKB-KW"/>
</dbReference>
<dbReference type="InterPro" id="IPR003609">
    <property type="entry name" value="Pan_app"/>
</dbReference>
<dbReference type="SMART" id="SM00220">
    <property type="entry name" value="S_TKc"/>
    <property type="match status" value="1"/>
</dbReference>
<feature type="region of interest" description="Disordered" evidence="6">
    <location>
        <begin position="561"/>
        <end position="611"/>
    </location>
</feature>
<evidence type="ECO:0000256" key="2">
    <source>
        <dbReference type="ARBA" id="ARBA00022679"/>
    </source>
</evidence>
<dbReference type="CDD" id="cd00053">
    <property type="entry name" value="EGF"/>
    <property type="match status" value="1"/>
</dbReference>
<dbReference type="PANTHER" id="PTHR47976">
    <property type="entry name" value="G-TYPE LECTIN S-RECEPTOR-LIKE SERINE/THREONINE-PROTEIN KINASE SD2-5"/>
    <property type="match status" value="1"/>
</dbReference>
<evidence type="ECO:0000313" key="11">
    <source>
        <dbReference type="Proteomes" id="UP001633002"/>
    </source>
</evidence>
<name>A0ABD3IB61_9MARC</name>
<dbReference type="Pfam" id="PF01453">
    <property type="entry name" value="B_lectin"/>
    <property type="match status" value="1"/>
</dbReference>
<dbReference type="InterPro" id="IPR011009">
    <property type="entry name" value="Kinase-like_dom_sf"/>
</dbReference>
<dbReference type="SUPFAM" id="SSF51110">
    <property type="entry name" value="alpha-D-mannose-specific plant lectins"/>
    <property type="match status" value="1"/>
</dbReference>
<keyword evidence="5" id="KW-0067">ATP-binding</keyword>
<keyword evidence="7" id="KW-0812">Transmembrane</keyword>
<evidence type="ECO:0000259" key="9">
    <source>
        <dbReference type="PROSITE" id="PS50927"/>
    </source>
</evidence>
<keyword evidence="2" id="KW-0808">Transferase</keyword>
<dbReference type="InterPro" id="IPR000719">
    <property type="entry name" value="Prot_kinase_dom"/>
</dbReference>
<reference evidence="10 11" key="1">
    <citation type="submission" date="2024-09" db="EMBL/GenBank/DDBJ databases">
        <title>Chromosome-scale assembly of Riccia sorocarpa.</title>
        <authorList>
            <person name="Paukszto L."/>
        </authorList>
    </citation>
    <scope>NUCLEOTIDE SEQUENCE [LARGE SCALE GENOMIC DNA]</scope>
    <source>
        <strain evidence="10">LP-2024</strain>
        <tissue evidence="10">Aerial parts of the thallus</tissue>
    </source>
</reference>
<dbReference type="Gene3D" id="1.10.510.10">
    <property type="entry name" value="Transferase(Phosphotransferase) domain 1"/>
    <property type="match status" value="1"/>
</dbReference>
<protein>
    <recommendedName>
        <fullName evidence="12">Non-specific serine/threonine protein kinase</fullName>
    </recommendedName>
</protein>
<dbReference type="FunFam" id="1.10.510.10:FF:000537">
    <property type="entry name" value="Putative receptor-like protein kinase"/>
    <property type="match status" value="1"/>
</dbReference>
<gene>
    <name evidence="10" type="ORF">R1sor_018768</name>
</gene>
<evidence type="ECO:0000256" key="6">
    <source>
        <dbReference type="SAM" id="MobiDB-lite"/>
    </source>
</evidence>
<sequence length="1046" mass="114543">MILDLLRTGASRQKGNRKAGGFTKINPAYGLNSHLNPHSLLELFVAAVVWLLLFQLGEATFYPLPKTWKVVNNESLEVMVKSGQSIRVVLTENEYYSFALAFFNINMYSAGTRPSSDNNNNPAPPEDLYVLGIITMPFVDSSVWNVVWCANWNQPVRQNASVGLKGDGNLALWDEQGNEVWSTDVITGGGGGGEGVGLQVTGLVMEKSGNLQLVDSANKIRWQSFDFPTDTILPDQWLTVGSELKSRPSSTQAHLGAPSYTLRVENAGLALYAVTNNNSSINQRLFETYFITSLSQQEDLEGVLATCFHPAIVGLDYNQGLVLEFDQDSQNPWNLVNSTLCGSTGGKSRTPKLVLSNSMASSPHQFVRLDGDGNLQLYEYSSNDRTFKVATSVINSPCDLPSSCSNYGICEVNTQGGGGPLCSCGSGNSDPVASNSFVPLIPDVPSLGCKPSWAPSNPTFTPCLDGGNSTLSISSSSIYNQDEDLIRVEGVDYFSNQFVPPNFTTTDVQECGRLCTSSCSCSASFYYNDTGACYLVESVHTLRRSTFPGRSAQLKISAAQRGVVDGGGDGEEGGPRNGDGQSPSPSPADGFVGPNPPAYPTPPWLQNPRGGKMSLSKSNELAIGLSVGLGGLFLFLLFFVYTLYKIIGRRKNITQVRRLPEEELDYSDDIHGYGGDGQGGGGDSLPGLPPRYSLKELQIATTGFQTKLGTGPGGFGTVYEGVLTDGSKVAVKRLEGIRQNSKEFRSEVATLGSIHHRNLIRVQGFCSEGGHRLLVYEFMAKGSLDKWLFAPKDAANATDAFCLDWNTRFKIALGTARGLAHLHNDCSTRIIHMDIKPQNVLLDAEFFPKVSDFGLSKLMDHEDSGILTSMRGTPGYLAPELLLRSQVSDKIDIYSYGIVLIELLTGRKSIDMFMEFDSEYFPSWAMNMARDGRLRDAVDKRMGDLVPEVQLQRVINITYWCVHRDFRRRPSMKEVLQMLENLIPVPPIPEAELADLSSFKLPRRLSFNKETQPPMRLQRAYSDQGPYASTRSRFVSKEELKMCGPM</sequence>
<dbReference type="PROSITE" id="PS00108">
    <property type="entry name" value="PROTEIN_KINASE_ST"/>
    <property type="match status" value="1"/>
</dbReference>
<feature type="compositionally biased region" description="Pro residues" evidence="6">
    <location>
        <begin position="594"/>
        <end position="605"/>
    </location>
</feature>
<dbReference type="Pfam" id="PF00024">
    <property type="entry name" value="PAN_1"/>
    <property type="match status" value="1"/>
</dbReference>
<dbReference type="CDD" id="cd14066">
    <property type="entry name" value="STKc_IRAK"/>
    <property type="match status" value="1"/>
</dbReference>
<keyword evidence="7" id="KW-1133">Transmembrane helix</keyword>
<evidence type="ECO:0008006" key="12">
    <source>
        <dbReference type="Google" id="ProtNLM"/>
    </source>
</evidence>
<feature type="domain" description="Bulb-type lectin" evidence="9">
    <location>
        <begin position="98"/>
        <end position="226"/>
    </location>
</feature>
<comment type="caution">
    <text evidence="10">The sequence shown here is derived from an EMBL/GenBank/DDBJ whole genome shotgun (WGS) entry which is preliminary data.</text>
</comment>
<evidence type="ECO:0000256" key="1">
    <source>
        <dbReference type="ARBA" id="ARBA00022536"/>
    </source>
</evidence>
<dbReference type="FunFam" id="3.30.200.20:FF:000178">
    <property type="entry name" value="serine/threonine-protein kinase PBS1-like"/>
    <property type="match status" value="1"/>
</dbReference>